<name>A0ABW8TKZ8_9CLOT</name>
<dbReference type="Proteomes" id="UP001623592">
    <property type="component" value="Unassembled WGS sequence"/>
</dbReference>
<dbReference type="EMBL" id="JBJIAA010000028">
    <property type="protein sequence ID" value="MFL0253221.1"/>
    <property type="molecule type" value="Genomic_DNA"/>
</dbReference>
<comment type="caution">
    <text evidence="2">The sequence shown here is derived from an EMBL/GenBank/DDBJ whole genome shotgun (WGS) entry which is preliminary data.</text>
</comment>
<evidence type="ECO:0000313" key="3">
    <source>
        <dbReference type="Proteomes" id="UP001623592"/>
    </source>
</evidence>
<sequence length="53" mass="6106">MKNKENYRLFISSLVIVFLISILGYIILSSLDAFDLNCKYQIIHSPNNKSKSL</sequence>
<feature type="transmembrane region" description="Helical" evidence="1">
    <location>
        <begin position="7"/>
        <end position="27"/>
    </location>
</feature>
<protein>
    <submittedName>
        <fullName evidence="2">Uncharacterized protein</fullName>
    </submittedName>
</protein>
<dbReference type="RefSeq" id="WP_406789889.1">
    <property type="nucleotide sequence ID" value="NZ_JBJIAA010000028.1"/>
</dbReference>
<gene>
    <name evidence="2" type="ORF">ACJDT4_22705</name>
</gene>
<accession>A0ABW8TKZ8</accession>
<reference evidence="2 3" key="1">
    <citation type="submission" date="2024-11" db="EMBL/GenBank/DDBJ databases">
        <authorList>
            <person name="Heng Y.C."/>
            <person name="Lim A.C.H."/>
            <person name="Lee J.K.Y."/>
            <person name="Kittelmann S."/>
        </authorList>
    </citation>
    <scope>NUCLEOTIDE SEQUENCE [LARGE SCALE GENOMIC DNA]</scope>
    <source>
        <strain evidence="2 3">WILCCON 0114</strain>
    </source>
</reference>
<keyword evidence="1" id="KW-0472">Membrane</keyword>
<evidence type="ECO:0000313" key="2">
    <source>
        <dbReference type="EMBL" id="MFL0253221.1"/>
    </source>
</evidence>
<keyword evidence="3" id="KW-1185">Reference proteome</keyword>
<keyword evidence="1" id="KW-0812">Transmembrane</keyword>
<proteinExistence type="predicted"/>
<organism evidence="2 3">
    <name type="scientific">Clostridium neuense</name>
    <dbReference type="NCBI Taxonomy" id="1728934"/>
    <lineage>
        <taxon>Bacteria</taxon>
        <taxon>Bacillati</taxon>
        <taxon>Bacillota</taxon>
        <taxon>Clostridia</taxon>
        <taxon>Eubacteriales</taxon>
        <taxon>Clostridiaceae</taxon>
        <taxon>Clostridium</taxon>
    </lineage>
</organism>
<keyword evidence="1" id="KW-1133">Transmembrane helix</keyword>
<evidence type="ECO:0000256" key="1">
    <source>
        <dbReference type="SAM" id="Phobius"/>
    </source>
</evidence>